<gene>
    <name evidence="2" type="ORF">SETIT_1G093600v2</name>
</gene>
<dbReference type="PANTHER" id="PTHR33085">
    <property type="entry name" value="OS12G0113100 PROTEIN-RELATED"/>
    <property type="match status" value="1"/>
</dbReference>
<dbReference type="OMA" id="FEPWFES"/>
<name>A0A368PKL1_SETIT</name>
<evidence type="ECO:0000313" key="2">
    <source>
        <dbReference type="EMBL" id="RCV05570.1"/>
    </source>
</evidence>
<dbReference type="InterPro" id="IPR012871">
    <property type="entry name" value="DUF1668_ORYSA"/>
</dbReference>
<sequence>MESKKVTKRRHRGDTVHHHPSTPSRATTTEFAKPVFLVGALMAEQPSSYSVFMVDAAAVAGGNEPPPSARTLAVLPGAEHGMSFVAAHSKHGTWIVGVGGLGGSTIIYEPSTPAAGTLRGPELSVPKEEPILISHGGKVYAISRRPKVHRRLNLDFPPWFESLSFKKGVACIYHDGCPSWKSLPPPPCFPCSLDPWDFRYPPDISVSSYAAVGSHILLSLQQEETGTYAFHVVEKTWEKVCDKNLPFVGQAVPIAGSLFAACRVMPNSASATAASVFHMSIEVSTPLVPDRDSRWHRRERFPGCSSAQWEGAASVPPGLGPVAKAAKPNTKDLQIILTAFQMDNVDAILTACQTESAKAKDLRGSVQVKQENQIYKFKNGSRFLASSHMPVVAALSM</sequence>
<organism evidence="2">
    <name type="scientific">Setaria italica</name>
    <name type="common">Foxtail millet</name>
    <name type="synonym">Panicum italicum</name>
    <dbReference type="NCBI Taxonomy" id="4555"/>
    <lineage>
        <taxon>Eukaryota</taxon>
        <taxon>Viridiplantae</taxon>
        <taxon>Streptophyta</taxon>
        <taxon>Embryophyta</taxon>
        <taxon>Tracheophyta</taxon>
        <taxon>Spermatophyta</taxon>
        <taxon>Magnoliopsida</taxon>
        <taxon>Liliopsida</taxon>
        <taxon>Poales</taxon>
        <taxon>Poaceae</taxon>
        <taxon>PACMAD clade</taxon>
        <taxon>Panicoideae</taxon>
        <taxon>Panicodae</taxon>
        <taxon>Paniceae</taxon>
        <taxon>Cenchrinae</taxon>
        <taxon>Setaria</taxon>
    </lineage>
</organism>
<accession>A0A368PKL1</accession>
<dbReference type="OrthoDB" id="673361at2759"/>
<proteinExistence type="predicted"/>
<feature type="region of interest" description="Disordered" evidence="1">
    <location>
        <begin position="1"/>
        <end position="27"/>
    </location>
</feature>
<feature type="compositionally biased region" description="Basic residues" evidence="1">
    <location>
        <begin position="1"/>
        <end position="12"/>
    </location>
</feature>
<protein>
    <submittedName>
        <fullName evidence="2">Uncharacterized protein</fullName>
    </submittedName>
</protein>
<dbReference type="AlphaFoldDB" id="A0A368PKL1"/>
<evidence type="ECO:0000256" key="1">
    <source>
        <dbReference type="SAM" id="MobiDB-lite"/>
    </source>
</evidence>
<dbReference type="Pfam" id="PF07893">
    <property type="entry name" value="DUF1668"/>
    <property type="match status" value="1"/>
</dbReference>
<reference evidence="2" key="2">
    <citation type="submission" date="2015-07" db="EMBL/GenBank/DDBJ databases">
        <authorList>
            <person name="Noorani M."/>
        </authorList>
    </citation>
    <scope>NUCLEOTIDE SEQUENCE</scope>
    <source>
        <strain evidence="2">Yugu1</strain>
    </source>
</reference>
<dbReference type="EMBL" id="CM003528">
    <property type="protein sequence ID" value="RCV05570.1"/>
    <property type="molecule type" value="Genomic_DNA"/>
</dbReference>
<reference evidence="2" key="1">
    <citation type="journal article" date="2012" name="Nat. Biotechnol.">
        <title>Reference genome sequence of the model plant Setaria.</title>
        <authorList>
            <person name="Bennetzen J.L."/>
            <person name="Schmutz J."/>
            <person name="Wang H."/>
            <person name="Percifield R."/>
            <person name="Hawkins J."/>
            <person name="Pontaroli A.C."/>
            <person name="Estep M."/>
            <person name="Feng L."/>
            <person name="Vaughn J.N."/>
            <person name="Grimwood J."/>
            <person name="Jenkins J."/>
            <person name="Barry K."/>
            <person name="Lindquist E."/>
            <person name="Hellsten U."/>
            <person name="Deshpande S."/>
            <person name="Wang X."/>
            <person name="Wu X."/>
            <person name="Mitros T."/>
            <person name="Triplett J."/>
            <person name="Yang X."/>
            <person name="Ye C.Y."/>
            <person name="Mauro-Herrera M."/>
            <person name="Wang L."/>
            <person name="Li P."/>
            <person name="Sharma M."/>
            <person name="Sharma R."/>
            <person name="Ronald P.C."/>
            <person name="Panaud O."/>
            <person name="Kellogg E.A."/>
            <person name="Brutnell T.P."/>
            <person name="Doust A.N."/>
            <person name="Tuskan G.A."/>
            <person name="Rokhsar D."/>
            <person name="Devos K.M."/>
        </authorList>
    </citation>
    <scope>NUCLEOTIDE SEQUENCE [LARGE SCALE GENOMIC DNA]</scope>
    <source>
        <strain evidence="2">Yugu1</strain>
    </source>
</reference>
<dbReference type="PANTHER" id="PTHR33085:SF132">
    <property type="entry name" value="OS02G0198100 PROTEIN"/>
    <property type="match status" value="1"/>
</dbReference>